<protein>
    <submittedName>
        <fullName evidence="2">Uncharacterized protein</fullName>
    </submittedName>
</protein>
<evidence type="ECO:0000313" key="2">
    <source>
        <dbReference type="EMBL" id="MEK8129162.1"/>
    </source>
</evidence>
<feature type="region of interest" description="Disordered" evidence="1">
    <location>
        <begin position="17"/>
        <end position="41"/>
    </location>
</feature>
<organism evidence="2 3">
    <name type="scientific">Paenibacillus filicis</name>
    <dbReference type="NCBI Taxonomy" id="669464"/>
    <lineage>
        <taxon>Bacteria</taxon>
        <taxon>Bacillati</taxon>
        <taxon>Bacillota</taxon>
        <taxon>Bacilli</taxon>
        <taxon>Bacillales</taxon>
        <taxon>Paenibacillaceae</taxon>
        <taxon>Paenibacillus</taxon>
    </lineage>
</organism>
<keyword evidence="3" id="KW-1185">Reference proteome</keyword>
<comment type="caution">
    <text evidence="2">The sequence shown here is derived from an EMBL/GenBank/DDBJ whole genome shotgun (WGS) entry which is preliminary data.</text>
</comment>
<accession>A0ABU9DLR8</accession>
<evidence type="ECO:0000256" key="1">
    <source>
        <dbReference type="SAM" id="MobiDB-lite"/>
    </source>
</evidence>
<dbReference type="RefSeq" id="WP_341416254.1">
    <property type="nucleotide sequence ID" value="NZ_JBBPCC010000008.1"/>
</dbReference>
<dbReference type="Proteomes" id="UP001469365">
    <property type="component" value="Unassembled WGS sequence"/>
</dbReference>
<evidence type="ECO:0000313" key="3">
    <source>
        <dbReference type="Proteomes" id="UP001469365"/>
    </source>
</evidence>
<proteinExistence type="predicted"/>
<sequence length="76" mass="8880">MAIELCQPIRRFPARRREPERIYTGERKSAGTKAPERGVHGQTLADRRWPSKQSGQSFRSATQECPDGYWRWCWSA</sequence>
<dbReference type="EMBL" id="JBBPCC010000008">
    <property type="protein sequence ID" value="MEK8129162.1"/>
    <property type="molecule type" value="Genomic_DNA"/>
</dbReference>
<gene>
    <name evidence="2" type="ORF">WMW72_14750</name>
</gene>
<name>A0ABU9DLR8_9BACL</name>
<reference evidence="2 3" key="1">
    <citation type="submission" date="2024-04" db="EMBL/GenBank/DDBJ databases">
        <title>draft genome sequnece of Paenibacillus filicis.</title>
        <authorList>
            <person name="Kim D.-U."/>
        </authorList>
    </citation>
    <scope>NUCLEOTIDE SEQUENCE [LARGE SCALE GENOMIC DNA]</scope>
    <source>
        <strain evidence="2 3">KACC14197</strain>
    </source>
</reference>